<accession>A0A8U0NZE8</accession>
<evidence type="ECO:0000313" key="4">
    <source>
        <dbReference type="RefSeq" id="XP_012918965.1"/>
    </source>
</evidence>
<feature type="region of interest" description="Disordered" evidence="1">
    <location>
        <begin position="645"/>
        <end position="730"/>
    </location>
</feature>
<evidence type="ECO:0000259" key="2">
    <source>
        <dbReference type="SMART" id="SM01319"/>
    </source>
</evidence>
<feature type="region of interest" description="Disordered" evidence="1">
    <location>
        <begin position="1364"/>
        <end position="1470"/>
    </location>
</feature>
<dbReference type="PANTHER" id="PTHR22042:SF3">
    <property type="entry name" value="RIKEN CDNA 2900026A02 GENE"/>
    <property type="match status" value="1"/>
</dbReference>
<keyword evidence="3" id="KW-1185">Reference proteome</keyword>
<feature type="compositionally biased region" description="Polar residues" evidence="1">
    <location>
        <begin position="1905"/>
        <end position="1924"/>
    </location>
</feature>
<feature type="compositionally biased region" description="Polar residues" evidence="1">
    <location>
        <begin position="1293"/>
        <end position="1307"/>
    </location>
</feature>
<feature type="region of interest" description="Disordered" evidence="1">
    <location>
        <begin position="1558"/>
        <end position="1954"/>
    </location>
</feature>
<feature type="compositionally biased region" description="Polar residues" evidence="1">
    <location>
        <begin position="1785"/>
        <end position="1801"/>
    </location>
</feature>
<feature type="region of interest" description="Disordered" evidence="1">
    <location>
        <begin position="279"/>
        <end position="412"/>
    </location>
</feature>
<feature type="compositionally biased region" description="Polar residues" evidence="1">
    <location>
        <begin position="1685"/>
        <end position="1700"/>
    </location>
</feature>
<feature type="region of interest" description="Disordered" evidence="1">
    <location>
        <begin position="1191"/>
        <end position="1349"/>
    </location>
</feature>
<feature type="compositionally biased region" description="Basic and acidic residues" evidence="1">
    <location>
        <begin position="689"/>
        <end position="703"/>
    </location>
</feature>
<dbReference type="KEGG" id="mpuf:101677912"/>
<feature type="compositionally biased region" description="Basic and acidic residues" evidence="1">
    <location>
        <begin position="973"/>
        <end position="989"/>
    </location>
</feature>
<proteinExistence type="predicted"/>
<feature type="compositionally biased region" description="Basic and acidic residues" evidence="1">
    <location>
        <begin position="511"/>
        <end position="523"/>
    </location>
</feature>
<feature type="compositionally biased region" description="Basic residues" evidence="1">
    <location>
        <begin position="1802"/>
        <end position="1819"/>
    </location>
</feature>
<feature type="region of interest" description="Disordered" evidence="1">
    <location>
        <begin position="576"/>
        <end position="601"/>
    </location>
</feature>
<feature type="compositionally biased region" description="Low complexity" evidence="1">
    <location>
        <begin position="1069"/>
        <end position="1082"/>
    </location>
</feature>
<reference evidence="4" key="1">
    <citation type="submission" date="2025-08" db="UniProtKB">
        <authorList>
            <consortium name="RefSeq"/>
        </authorList>
    </citation>
    <scope>IDENTIFICATION</scope>
    <source>
        <tissue evidence="4">Brain</tissue>
    </source>
</reference>
<feature type="compositionally biased region" description="Basic and acidic residues" evidence="1">
    <location>
        <begin position="1622"/>
        <end position="1633"/>
    </location>
</feature>
<feature type="compositionally biased region" description="Basic and acidic residues" evidence="1">
    <location>
        <begin position="1390"/>
        <end position="1407"/>
    </location>
</feature>
<dbReference type="Proteomes" id="UP000000715">
    <property type="component" value="Unplaced"/>
</dbReference>
<feature type="region of interest" description="Disordered" evidence="1">
    <location>
        <begin position="879"/>
        <end position="902"/>
    </location>
</feature>
<feature type="compositionally biased region" description="Basic and acidic residues" evidence="1">
    <location>
        <begin position="649"/>
        <end position="674"/>
    </location>
</feature>
<feature type="compositionally biased region" description="Basic and acidic residues" evidence="1">
    <location>
        <begin position="1123"/>
        <end position="1132"/>
    </location>
</feature>
<feature type="compositionally biased region" description="Basic and acidic residues" evidence="1">
    <location>
        <begin position="1267"/>
        <end position="1278"/>
    </location>
</feature>
<feature type="domain" description="Tankyrase 1-binding protein C-terminal" evidence="2">
    <location>
        <begin position="1779"/>
        <end position="1946"/>
    </location>
</feature>
<dbReference type="OrthoDB" id="9950932at2759"/>
<feature type="compositionally biased region" description="Basic and acidic residues" evidence="1">
    <location>
        <begin position="1319"/>
        <end position="1332"/>
    </location>
</feature>
<feature type="compositionally biased region" description="Polar residues" evidence="1">
    <location>
        <begin position="886"/>
        <end position="896"/>
    </location>
</feature>
<dbReference type="CTD" id="85379"/>
<dbReference type="Pfam" id="PF15327">
    <property type="entry name" value="Tankyrase_bdg_C"/>
    <property type="match status" value="1"/>
</dbReference>
<feature type="region of interest" description="Disordered" evidence="1">
    <location>
        <begin position="1118"/>
        <end position="1175"/>
    </location>
</feature>
<feature type="region of interest" description="Disordered" evidence="1">
    <location>
        <begin position="199"/>
        <end position="223"/>
    </location>
</feature>
<evidence type="ECO:0000313" key="3">
    <source>
        <dbReference type="Proteomes" id="UP000000715"/>
    </source>
</evidence>
<dbReference type="InterPro" id="IPR040006">
    <property type="entry name" value="TNKS1BP1-like"/>
</dbReference>
<feature type="compositionally biased region" description="Basic and acidic residues" evidence="1">
    <location>
        <begin position="1575"/>
        <end position="1615"/>
    </location>
</feature>
<protein>
    <submittedName>
        <fullName evidence="4">Uncharacterized protein KIAA1671 homolog isoform X1</fullName>
    </submittedName>
</protein>
<feature type="compositionally biased region" description="Low complexity" evidence="1">
    <location>
        <begin position="1711"/>
        <end position="1731"/>
    </location>
</feature>
<feature type="compositionally biased region" description="Basic and acidic residues" evidence="1">
    <location>
        <begin position="1842"/>
        <end position="1853"/>
    </location>
</feature>
<feature type="compositionally biased region" description="Basic and acidic residues" evidence="1">
    <location>
        <begin position="532"/>
        <end position="552"/>
    </location>
</feature>
<dbReference type="PANTHER" id="PTHR22042">
    <property type="entry name" value="TANKYRASE 1 BINDING PROTEIN"/>
    <property type="match status" value="1"/>
</dbReference>
<sequence>MLSPHVPLGKIAPHLAVPCWGARWQNPQGWALDPAPNKAVWVFLSRGENRRLEEDGECFTQGHMTRNPCADTGSVHIIQGNLPHLRRLHSSVPAKSLLLVSGCFPSSDVLNPHGATTVAMAIRVEVGALTPLTGVPGLGEISKEETLKRTYFCQAGDAPGAPSALLLEGKSPLRSPARLLPLPRLAPKPFCREKVPDVKPFVPSRGPSPTSPSPPCGHPKDVVAKDLNEKMPGLVGQEAGNGEGLRRSSSLFNKTTFLRPRSNTMIAFETIKAGPALGKGISEGAREATTGVSQEPAPGSRPEGIAKPALPARKPGTLPRPASLPQDIRPAVPQEETGPNETLSKVSSVEDTGDPTLEPKPRLRRRPVSAIFIDSIQPQKPGPGGAATGGKSPPTPPEKTWVRRPRPLSMDLTAPFESKETLLKKVANEATAGSIAQCRGLERSDPETQVSTECLVRANPRLWDPDSDVLEVAKKTREQKEKMLFKQAETGSLRPVGGSAQGTPTEDQPPGEEKAKLLREPEKAPPSPSPRPGKDQEFSEVKSRAADGDSRPEGGWTLGGSVKKCISLFGEESTLALAADSERQPATPEPPSAAPGPEKVGVSVQERIKGWAVENSEAKPEIRKKTFQARPLSVDLTKLFSSPVSSNEVKYEKCSELSGELPKEPGEKQKEGHGVDGVSVLRSPWKPGLLREKSRQTERKDSSHQVPSTCRGESLRRTLSPPDSTTEDDGSFQTVWATVFEHHVERHTVADQSRHCLLATRPRDGADARVSEVRPRHERSSWLEKDVPEKTNLVKQNSRWVENPRTEKWGQTALLNGEPKGFHMPFPEEHPLDEKCNKNPILQRSEKPPPSQRVEPKYGIVHTVGKRVHSEAIPTVSEEKAVTLRSGRSQLSPKGRQQSHEVTPADLECRLEGQAGSVQRASLIWEARGTHDVSGLKPDFREPRDTFGGNCLSPKWTGGVTVNWHKATMVASEEKGSELSTEVKSEHPARLCGPEAGSGRACQAAIREAPQEGPDGARNKSGDCSSTGERGAPQGFPLDLPTRNQDKPSDIRAWIQPEVRGQKGRLAMAAGEGEPQPAQAPEPKAKMRKAGPPDQRLERWRRRTLPHDVKFDEFSFLGPENSWKVEQRRTDHSSPTTSALRKPELSPHRVETRELSPGASQDPTQPAVKQGSSLEPRATFFAVTYQIPDTQKAKSIVKSGPENLTEHSRKTILPPPLPLTSTLVSLNHEEPLEAKGSNNWTKGKEHHSASCSKPLKPADRPSPLSDRTLDSSSERILDAEALWIRRGPEDGTGFQNNSKDSGNRTPPSNAPKTPPASKSHSEAIDLIRRDPEVGSARVPGRIKDGYRSSVLDIDALMAEYKKQEGQELVEGKPTSPSSSTLERPGQQGRVDPRRRSWKERSEAESLHKPASFAEANHGSAPGAVKQPAEALWTATNTELSPPLWAPPLSAPNEKHPETSSGPVGPWRKVLGVPEDDRKDFVSKHQSVKYQNSLAESKPTPWEDVGSGACVLARSTLTDQKKGTPKKSISRGGESSVVQWGEHPYDCGRSLLNVKRACSEKGPPAKVWEGLSVMQEARERRQEQPKERSSLPRDSSKAKETKMGPCRRESGTRDIQKVLPQNVEKEDALPDREQPLWPRSPATLGPRRSHSLCKDKRSGPFVDQLKQCFSRRPPEAKDTDTLVQEADSQYGTWTDQRQSGESLAPESPSPDSSALSARRQLPSSRLSSLSSQTEATSAGDPHSCSRDQRSTSVDQSSTDLESTDGMEGLPPLDPCPTKRVDDFSFIDQTSVLDSSALKTRVQLSKRSRRRAPISHSLRRSRVSESESKSPLEEEADSAWMFKDSTEEKSPKREESDEEEEKPSRAERTPTSHPQRMPVFPGMDPAVLKASKMGTTGRCCSRPAVSRLSSPSSEQRMCHRQPNTAGSRGAGLPADTPHSSRGPALGPRTPLSNPPAVQTRLLRFMLSLA</sequence>
<feature type="compositionally biased region" description="Basic and acidic residues" evidence="1">
    <location>
        <begin position="1141"/>
        <end position="1154"/>
    </location>
</feature>
<feature type="compositionally biased region" description="Polar residues" evidence="1">
    <location>
        <begin position="1749"/>
        <end position="1759"/>
    </location>
</feature>
<feature type="region of interest" description="Disordered" evidence="1">
    <location>
        <begin position="480"/>
        <end position="559"/>
    </location>
</feature>
<gene>
    <name evidence="4" type="primary">KIAA1671</name>
</gene>
<feature type="region of interest" description="Disordered" evidence="1">
    <location>
        <begin position="1515"/>
        <end position="1541"/>
    </location>
</feature>
<feature type="compositionally biased region" description="Basic and acidic residues" evidence="1">
    <location>
        <begin position="1820"/>
        <end position="1830"/>
    </location>
</feature>
<feature type="compositionally biased region" description="Polar residues" evidence="1">
    <location>
        <begin position="337"/>
        <end position="350"/>
    </location>
</feature>
<dbReference type="InterPro" id="IPR032764">
    <property type="entry name" value="Tankyrase-bd_C"/>
</dbReference>
<dbReference type="RefSeq" id="XP_012918965.1">
    <property type="nucleotide sequence ID" value="XM_013063511.2"/>
</dbReference>
<dbReference type="SMART" id="SM01319">
    <property type="entry name" value="Tankyrase_bdg_C"/>
    <property type="match status" value="1"/>
</dbReference>
<evidence type="ECO:0000256" key="1">
    <source>
        <dbReference type="SAM" id="MobiDB-lite"/>
    </source>
</evidence>
<dbReference type="GeneID" id="101677912"/>
<feature type="region of interest" description="Disordered" evidence="1">
    <location>
        <begin position="973"/>
        <end position="1103"/>
    </location>
</feature>
<name>A0A8U0NZE8_MUSPF</name>
<organism evidence="3 4">
    <name type="scientific">Mustela putorius furo</name>
    <name type="common">European domestic ferret</name>
    <name type="synonym">Mustela furo</name>
    <dbReference type="NCBI Taxonomy" id="9669"/>
    <lineage>
        <taxon>Eukaryota</taxon>
        <taxon>Metazoa</taxon>
        <taxon>Chordata</taxon>
        <taxon>Craniata</taxon>
        <taxon>Vertebrata</taxon>
        <taxon>Euteleostomi</taxon>
        <taxon>Mammalia</taxon>
        <taxon>Eutheria</taxon>
        <taxon>Laurasiatheria</taxon>
        <taxon>Carnivora</taxon>
        <taxon>Caniformia</taxon>
        <taxon>Musteloidea</taxon>
        <taxon>Mustelidae</taxon>
        <taxon>Mustelinae</taxon>
        <taxon>Mustela</taxon>
    </lineage>
</organism>